<dbReference type="InterPro" id="IPR002167">
    <property type="entry name" value="GDC-like"/>
</dbReference>
<dbReference type="PANTHER" id="PTHR24089">
    <property type="entry name" value="SOLUTE CARRIER FAMILY 25"/>
    <property type="match status" value="1"/>
</dbReference>
<keyword evidence="7" id="KW-0999">Mitochondrion inner membrane</keyword>
<feature type="domain" description="EF-hand" evidence="30">
    <location>
        <begin position="179"/>
        <end position="214"/>
    </location>
</feature>
<sequence length="371" mass="41487">MRLQWIKEKVGAEEEAGSWKQCQVPREGKRETETEGGGPSGGPPSSNHPAGVRGARLRGGALPWGAGRSGRRCSDEDYFQYEMLFQDLDHDGNGVLDIVELREGLKNWSSSFGLHPEKDIFKAGDTNDDLKLDFEEFMQYLKEHEKKMRLAFNSLDRNNDGVIETSEIIDALKSLGIHISEAQAEKILQSIDSDGTMTIDWDEWKYYFYLHPATSISEIAHFWKRSTIVDIGESIAIPDDFTEQEKRSGDWWKRLVAGGIAGGVARTCTAPFDRLKVMMQVHSLKSRKMKLSAGFEQMIKEGGVRSLWRGNGINVLKIVPETALKVGAYEQYKKWLSFDDAKIGIMERFIAGSLAGGTAPPPIFPPVPSKS</sequence>
<comment type="catalytic activity">
    <reaction evidence="21">
        <text>dADP(out) + phosphate(in) + H(+)(out) = dADP(in) + phosphate(out) + H(+)(in)</text>
        <dbReference type="Rhea" id="RHEA:73695"/>
        <dbReference type="ChEBI" id="CHEBI:15378"/>
        <dbReference type="ChEBI" id="CHEBI:43474"/>
        <dbReference type="ChEBI" id="CHEBI:57667"/>
    </reaction>
</comment>
<dbReference type="InterPro" id="IPR011992">
    <property type="entry name" value="EF-hand-dom_pair"/>
</dbReference>
<dbReference type="PRINTS" id="PR00928">
    <property type="entry name" value="GRAVESDC"/>
</dbReference>
<gene>
    <name evidence="31" type="primary">LOC123617387</name>
</gene>
<dbReference type="InterPro" id="IPR023395">
    <property type="entry name" value="MCP_dom_sf"/>
</dbReference>
<feature type="repeat" description="Solcar" evidence="27">
    <location>
        <begin position="249"/>
        <end position="335"/>
    </location>
</feature>
<comment type="subcellular location">
    <subcellularLocation>
        <location evidence="1">Mitochondrion inner membrane</location>
        <topology evidence="1">Multi-pass membrane protein</topology>
    </subcellularLocation>
</comment>
<dbReference type="Gene3D" id="1.10.238.10">
    <property type="entry name" value="EF-hand"/>
    <property type="match status" value="2"/>
</dbReference>
<comment type="similarity">
    <text evidence="2 28">Belongs to the mitochondrial carrier (TC 2.A.29) family.</text>
</comment>
<dbReference type="InterPro" id="IPR018247">
    <property type="entry name" value="EF_Hand_1_Ca_BS"/>
</dbReference>
<dbReference type="PROSITE" id="PS00018">
    <property type="entry name" value="EF_HAND_1"/>
    <property type="match status" value="2"/>
</dbReference>
<evidence type="ECO:0000256" key="5">
    <source>
        <dbReference type="ARBA" id="ARBA00022723"/>
    </source>
</evidence>
<evidence type="ECO:0000256" key="22">
    <source>
        <dbReference type="ARBA" id="ARBA00048971"/>
    </source>
</evidence>
<evidence type="ECO:0000256" key="15">
    <source>
        <dbReference type="ARBA" id="ARBA00036630"/>
    </source>
</evidence>
<feature type="non-terminal residue" evidence="31">
    <location>
        <position position="371"/>
    </location>
</feature>
<evidence type="ECO:0000256" key="26">
    <source>
        <dbReference type="ARBA" id="ARBA00076493"/>
    </source>
</evidence>
<evidence type="ECO:0000256" key="14">
    <source>
        <dbReference type="ARBA" id="ARBA00036310"/>
    </source>
</evidence>
<evidence type="ECO:0000256" key="23">
    <source>
        <dbReference type="ARBA" id="ARBA00049234"/>
    </source>
</evidence>
<dbReference type="InterPro" id="IPR002048">
    <property type="entry name" value="EF_hand_dom"/>
</dbReference>
<comment type="catalytic activity">
    <reaction evidence="12">
        <text>dAMP(out) + phosphate(in) = dAMP(in) + phosphate(out)</text>
        <dbReference type="Rhea" id="RHEA:73687"/>
        <dbReference type="ChEBI" id="CHEBI:43474"/>
        <dbReference type="ChEBI" id="CHEBI:58245"/>
    </reaction>
</comment>
<evidence type="ECO:0000256" key="28">
    <source>
        <dbReference type="RuleBase" id="RU000488"/>
    </source>
</evidence>
<dbReference type="SUPFAM" id="SSF47473">
    <property type="entry name" value="EF-hand"/>
    <property type="match status" value="1"/>
</dbReference>
<keyword evidence="9" id="KW-1133">Transmembrane helix</keyword>
<feature type="domain" description="EF-hand" evidence="30">
    <location>
        <begin position="143"/>
        <end position="178"/>
    </location>
</feature>
<dbReference type="Pfam" id="PF00153">
    <property type="entry name" value="Mito_carr"/>
    <property type="match status" value="1"/>
</dbReference>
<proteinExistence type="inferred from homology"/>
<evidence type="ECO:0000256" key="25">
    <source>
        <dbReference type="ARBA" id="ARBA00070249"/>
    </source>
</evidence>
<dbReference type="Gene3D" id="1.50.40.10">
    <property type="entry name" value="Mitochondrial carrier domain"/>
    <property type="match status" value="1"/>
</dbReference>
<dbReference type="PRINTS" id="PR00926">
    <property type="entry name" value="MITOCARRIER"/>
</dbReference>
<feature type="region of interest" description="Disordered" evidence="29">
    <location>
        <begin position="12"/>
        <end position="58"/>
    </location>
</feature>
<comment type="catalytic activity">
    <reaction evidence="17">
        <text>ADP(out) + phosphate(in) + H(+)(out) = ADP(in) + phosphate(out) + H(+)(in)</text>
        <dbReference type="Rhea" id="RHEA:65844"/>
        <dbReference type="ChEBI" id="CHEBI:15378"/>
        <dbReference type="ChEBI" id="CHEBI:43474"/>
        <dbReference type="ChEBI" id="CHEBI:456216"/>
    </reaction>
</comment>
<comment type="catalytic activity">
    <reaction evidence="15">
        <text>ADP(out) + diphosphate(in) = ADP(in) + diphosphate(out)</text>
        <dbReference type="Rhea" id="RHEA:73671"/>
        <dbReference type="ChEBI" id="CHEBI:33019"/>
        <dbReference type="ChEBI" id="CHEBI:456216"/>
    </reaction>
</comment>
<evidence type="ECO:0000256" key="8">
    <source>
        <dbReference type="ARBA" id="ARBA00022837"/>
    </source>
</evidence>
<dbReference type="Pfam" id="PF13499">
    <property type="entry name" value="EF-hand_7"/>
    <property type="match status" value="2"/>
</dbReference>
<evidence type="ECO:0000256" key="1">
    <source>
        <dbReference type="ARBA" id="ARBA00004448"/>
    </source>
</evidence>
<evidence type="ECO:0000256" key="4">
    <source>
        <dbReference type="ARBA" id="ARBA00022692"/>
    </source>
</evidence>
<comment type="catalytic activity">
    <reaction evidence="19">
        <text>dAMP(in) + ADP(out) + H(+)(out) = dAMP(out) + ADP(in) + H(+)(in)</text>
        <dbReference type="Rhea" id="RHEA:73675"/>
        <dbReference type="ChEBI" id="CHEBI:15378"/>
        <dbReference type="ChEBI" id="CHEBI:58245"/>
        <dbReference type="ChEBI" id="CHEBI:456216"/>
    </reaction>
</comment>
<keyword evidence="5" id="KW-0479">Metal-binding</keyword>
<evidence type="ECO:0000256" key="9">
    <source>
        <dbReference type="ARBA" id="ARBA00022989"/>
    </source>
</evidence>
<keyword evidence="6" id="KW-0677">Repeat</keyword>
<dbReference type="GO" id="GO:0005743">
    <property type="term" value="C:mitochondrial inner membrane"/>
    <property type="evidence" value="ECO:0007669"/>
    <property type="project" value="UniProtKB-SubCell"/>
</dbReference>
<evidence type="ECO:0000256" key="29">
    <source>
        <dbReference type="SAM" id="MobiDB-lite"/>
    </source>
</evidence>
<feature type="domain" description="EF-hand" evidence="30">
    <location>
        <begin position="76"/>
        <end position="111"/>
    </location>
</feature>
<evidence type="ECO:0000256" key="27">
    <source>
        <dbReference type="PROSITE-ProRule" id="PRU00282"/>
    </source>
</evidence>
<evidence type="ECO:0000256" key="11">
    <source>
        <dbReference type="ARBA" id="ARBA00023136"/>
    </source>
</evidence>
<keyword evidence="4 27" id="KW-0812">Transmembrane</keyword>
<evidence type="ECO:0000256" key="12">
    <source>
        <dbReference type="ARBA" id="ARBA00036282"/>
    </source>
</evidence>
<comment type="catalytic activity">
    <reaction evidence="18">
        <text>phosphate(in) + ATP(out) + 2 H(+)(out) = phosphate(out) + ATP(in) + 2 H(+)(in)</text>
        <dbReference type="Rhea" id="RHEA:72035"/>
        <dbReference type="ChEBI" id="CHEBI:15378"/>
        <dbReference type="ChEBI" id="CHEBI:30616"/>
        <dbReference type="ChEBI" id="CHEBI:43474"/>
    </reaction>
</comment>
<dbReference type="FunFam" id="1.10.238.10:FF:000028">
    <property type="entry name" value="Putative calcium-binding mitochondrial carrier protein scamc-2"/>
    <property type="match status" value="1"/>
</dbReference>
<dbReference type="InterPro" id="IPR018108">
    <property type="entry name" value="MCP_transmembrane"/>
</dbReference>
<evidence type="ECO:0000256" key="13">
    <source>
        <dbReference type="ARBA" id="ARBA00036289"/>
    </source>
</evidence>
<comment type="catalytic activity">
    <reaction evidence="22">
        <text>Mg(2+)(out) + phosphate(in) + ATP(out) = Mg(2+)(in) + phosphate(out) + ATP(in)</text>
        <dbReference type="Rhea" id="RHEA:65840"/>
        <dbReference type="ChEBI" id="CHEBI:18420"/>
        <dbReference type="ChEBI" id="CHEBI:30616"/>
        <dbReference type="ChEBI" id="CHEBI:43474"/>
    </reaction>
</comment>
<evidence type="ECO:0000256" key="24">
    <source>
        <dbReference type="ARBA" id="ARBA00053214"/>
    </source>
</evidence>
<organism evidence="31">
    <name type="scientific">Camelus bactrianus</name>
    <name type="common">Bactrian camel</name>
    <dbReference type="NCBI Taxonomy" id="9837"/>
    <lineage>
        <taxon>Eukaryota</taxon>
        <taxon>Metazoa</taxon>
        <taxon>Chordata</taxon>
        <taxon>Craniata</taxon>
        <taxon>Vertebrata</taxon>
        <taxon>Euteleostomi</taxon>
        <taxon>Mammalia</taxon>
        <taxon>Eutheria</taxon>
        <taxon>Laurasiatheria</taxon>
        <taxon>Artiodactyla</taxon>
        <taxon>Tylopoda</taxon>
        <taxon>Camelidae</taxon>
        <taxon>Camelus</taxon>
    </lineage>
</organism>
<evidence type="ECO:0000256" key="2">
    <source>
        <dbReference type="ARBA" id="ARBA00006375"/>
    </source>
</evidence>
<comment type="catalytic activity">
    <reaction evidence="16">
        <text>AMP(out) + phosphate(in) = AMP(in) + phosphate(out)</text>
        <dbReference type="Rhea" id="RHEA:70259"/>
        <dbReference type="ChEBI" id="CHEBI:43474"/>
        <dbReference type="ChEBI" id="CHEBI:456215"/>
    </reaction>
</comment>
<dbReference type="GO" id="GO:0005509">
    <property type="term" value="F:calcium ion binding"/>
    <property type="evidence" value="ECO:0007669"/>
    <property type="project" value="InterPro"/>
</dbReference>
<evidence type="ECO:0000256" key="17">
    <source>
        <dbReference type="ARBA" id="ARBA00047352"/>
    </source>
</evidence>
<evidence type="ECO:0000256" key="20">
    <source>
        <dbReference type="ARBA" id="ARBA00048804"/>
    </source>
</evidence>
<comment type="catalytic activity">
    <reaction evidence="20">
        <text>Mg(2+)(in) + ADP(out) + ATP(in) + H(+)(out) = Mg(2+)(out) + ADP(in) + ATP(out) + H(+)(in)</text>
        <dbReference type="Rhea" id="RHEA:73659"/>
        <dbReference type="ChEBI" id="CHEBI:15378"/>
        <dbReference type="ChEBI" id="CHEBI:18420"/>
        <dbReference type="ChEBI" id="CHEBI:30616"/>
        <dbReference type="ChEBI" id="CHEBI:456216"/>
    </reaction>
</comment>
<dbReference type="GO" id="GO:0055085">
    <property type="term" value="P:transmembrane transport"/>
    <property type="evidence" value="ECO:0007669"/>
    <property type="project" value="InterPro"/>
</dbReference>
<dbReference type="RefSeq" id="XP_045373964.1">
    <property type="nucleotide sequence ID" value="XM_045518008.1"/>
</dbReference>
<evidence type="ECO:0000256" key="19">
    <source>
        <dbReference type="ARBA" id="ARBA00048433"/>
    </source>
</evidence>
<evidence type="ECO:0000259" key="30">
    <source>
        <dbReference type="PROSITE" id="PS50222"/>
    </source>
</evidence>
<dbReference type="PROSITE" id="PS50222">
    <property type="entry name" value="EF_HAND_2"/>
    <property type="match status" value="3"/>
</dbReference>
<dbReference type="SUPFAM" id="SSF103506">
    <property type="entry name" value="Mitochondrial carrier"/>
    <property type="match status" value="1"/>
</dbReference>
<evidence type="ECO:0000256" key="21">
    <source>
        <dbReference type="ARBA" id="ARBA00048844"/>
    </source>
</evidence>
<comment type="catalytic activity">
    <reaction evidence="14">
        <text>3'-AMP(in) + ADP(out) + H(+)(out) = 3'-AMP(out) + ADP(in) + H(+)(in)</text>
        <dbReference type="Rhea" id="RHEA:73679"/>
        <dbReference type="ChEBI" id="CHEBI:15378"/>
        <dbReference type="ChEBI" id="CHEBI:60880"/>
        <dbReference type="ChEBI" id="CHEBI:456216"/>
    </reaction>
</comment>
<keyword evidence="3 28" id="KW-0813">Transport</keyword>
<evidence type="ECO:0000256" key="3">
    <source>
        <dbReference type="ARBA" id="ARBA00022448"/>
    </source>
</evidence>
<comment type="catalytic activity">
    <reaction evidence="23">
        <text>dADP(in) + ADP(out) = dADP(out) + ADP(in)</text>
        <dbReference type="Rhea" id="RHEA:72855"/>
        <dbReference type="ChEBI" id="CHEBI:57667"/>
        <dbReference type="ChEBI" id="CHEBI:456216"/>
    </reaction>
</comment>
<name>A0A9W3HI54_CAMBA</name>
<keyword evidence="10" id="KW-0496">Mitochondrion</keyword>
<dbReference type="SMART" id="SM00054">
    <property type="entry name" value="EFh"/>
    <property type="match status" value="4"/>
</dbReference>
<reference evidence="31" key="1">
    <citation type="submission" date="2025-08" db="UniProtKB">
        <authorList>
            <consortium name="RefSeq"/>
        </authorList>
    </citation>
    <scope>IDENTIFICATION</scope>
</reference>
<comment type="catalytic activity">
    <reaction evidence="13">
        <text>3'-AMP(out) + phosphate(in) = 3'-AMP(in) + phosphate(out)</text>
        <dbReference type="Rhea" id="RHEA:73691"/>
        <dbReference type="ChEBI" id="CHEBI:43474"/>
        <dbReference type="ChEBI" id="CHEBI:60880"/>
    </reaction>
</comment>
<evidence type="ECO:0000256" key="10">
    <source>
        <dbReference type="ARBA" id="ARBA00023128"/>
    </source>
</evidence>
<dbReference type="PROSITE" id="PS50920">
    <property type="entry name" value="SOLCAR"/>
    <property type="match status" value="1"/>
</dbReference>
<evidence type="ECO:0000256" key="16">
    <source>
        <dbReference type="ARBA" id="ARBA00036908"/>
    </source>
</evidence>
<protein>
    <recommendedName>
        <fullName evidence="25">Mitochondrial adenyl nucleotide antiporter SLC25A24</fullName>
    </recommendedName>
    <alternativeName>
        <fullName evidence="26">Solute carrier family 25 member 24</fullName>
    </alternativeName>
</protein>
<accession>A0A9W3HI54</accession>
<evidence type="ECO:0000256" key="6">
    <source>
        <dbReference type="ARBA" id="ARBA00022737"/>
    </source>
</evidence>
<comment type="function">
    <text evidence="24">Electroneutral antiporter that mediates the transport of adenyl nucleotides through the inner mitochondrial membrane. Originally identified as an ATP-magnesium/inorganic phosphate antiporter, it also acts as a broad specificity adenyl nucleotide antiporter. By regulating the mitochondrial matrix adenyl nucleotide pool could adapt to changing cellular energetic demands and indirectly regulate adenyl nucleotide-dependent metabolic pathways. In vitro, a low activity is also observed with guanyl and pyrimidine nucleotides. May play a role in protecting cells against oxidative stress-induced cell death, by buffering calcium levels in the mitochondrial matrix through the formation of calcium-phosphate precipitates.</text>
</comment>
<evidence type="ECO:0000256" key="18">
    <source>
        <dbReference type="ARBA" id="ARBA00048314"/>
    </source>
</evidence>
<dbReference type="AlphaFoldDB" id="A0A9W3HI54"/>
<keyword evidence="11 27" id="KW-0472">Membrane</keyword>
<evidence type="ECO:0000313" key="31">
    <source>
        <dbReference type="RefSeq" id="XP_045373964.1"/>
    </source>
</evidence>
<keyword evidence="8" id="KW-0106">Calcium</keyword>
<dbReference type="InterPro" id="IPR002067">
    <property type="entry name" value="MCP"/>
</dbReference>
<evidence type="ECO:0000256" key="7">
    <source>
        <dbReference type="ARBA" id="ARBA00022792"/>
    </source>
</evidence>
<dbReference type="FunFam" id="1.10.238.10:FF:000168">
    <property type="entry name" value="Solute carrier family 25 member 24"/>
    <property type="match status" value="1"/>
</dbReference>
<feature type="compositionally biased region" description="Low complexity" evidence="29">
    <location>
        <begin position="43"/>
        <end position="58"/>
    </location>
</feature>